<feature type="transmembrane region" description="Helical" evidence="1">
    <location>
        <begin position="137"/>
        <end position="159"/>
    </location>
</feature>
<evidence type="ECO:0000313" key="2">
    <source>
        <dbReference type="EMBL" id="AZS36504.1"/>
    </source>
</evidence>
<protein>
    <submittedName>
        <fullName evidence="2">Uncharacterized protein</fullName>
    </submittedName>
</protein>
<feature type="transmembrane region" description="Helical" evidence="1">
    <location>
        <begin position="40"/>
        <end position="57"/>
    </location>
</feature>
<name>A0A3Q9J1N1_9MICO</name>
<dbReference type="KEGG" id="mlv:CVS47_01106"/>
<proteinExistence type="predicted"/>
<keyword evidence="1" id="KW-0812">Transmembrane</keyword>
<dbReference type="EMBL" id="CP031423">
    <property type="protein sequence ID" value="AZS36504.1"/>
    <property type="molecule type" value="Genomic_DNA"/>
</dbReference>
<feature type="transmembrane region" description="Helical" evidence="1">
    <location>
        <begin position="179"/>
        <end position="201"/>
    </location>
</feature>
<dbReference type="OrthoDB" id="3388334at2"/>
<dbReference type="AlphaFoldDB" id="A0A3Q9J1N1"/>
<feature type="transmembrane region" description="Helical" evidence="1">
    <location>
        <begin position="6"/>
        <end position="28"/>
    </location>
</feature>
<dbReference type="Proteomes" id="UP000276888">
    <property type="component" value="Chromosome"/>
</dbReference>
<sequence length="202" mass="20645">MVLVPDAILTAILSIFLYLALSGALALVTVSLRKPANAPLITAAGLVIAALLVVAIAPANVPIWVGLGLAMLGTAVAVVGGDPVTRRILDIATRGSVREGIAGGILVQTPPRPGAEDDPSAIASTREVMRGGTTIGYLERTAVVVAIIAGFPEAIAVVVAVKGVGRFSELAEAQSRERFIIGTLSSLLWAAVLGGLIRLAIW</sequence>
<reference evidence="2 3" key="1">
    <citation type="submission" date="2018-08" db="EMBL/GenBank/DDBJ databases">
        <title>Microbacterium lemovicicum sp. nov., a bacterium isolated from a natural uranium-rich soil.</title>
        <authorList>
            <person name="ORTET P."/>
        </authorList>
    </citation>
    <scope>NUCLEOTIDE SEQUENCE [LARGE SCALE GENOMIC DNA]</scope>
    <source>
        <strain evidence="2 3">Viu22</strain>
    </source>
</reference>
<dbReference type="RefSeq" id="WP_127095193.1">
    <property type="nucleotide sequence ID" value="NZ_CP031423.1"/>
</dbReference>
<keyword evidence="1" id="KW-1133">Transmembrane helix</keyword>
<feature type="transmembrane region" description="Helical" evidence="1">
    <location>
        <begin position="63"/>
        <end position="81"/>
    </location>
</feature>
<evidence type="ECO:0000313" key="3">
    <source>
        <dbReference type="Proteomes" id="UP000276888"/>
    </source>
</evidence>
<keyword evidence="1" id="KW-0472">Membrane</keyword>
<organism evidence="2 3">
    <name type="scientific">Microbacterium lemovicicum</name>
    <dbReference type="NCBI Taxonomy" id="1072463"/>
    <lineage>
        <taxon>Bacteria</taxon>
        <taxon>Bacillati</taxon>
        <taxon>Actinomycetota</taxon>
        <taxon>Actinomycetes</taxon>
        <taxon>Micrococcales</taxon>
        <taxon>Microbacteriaceae</taxon>
        <taxon>Microbacterium</taxon>
    </lineage>
</organism>
<accession>A0A3Q9J1N1</accession>
<keyword evidence="3" id="KW-1185">Reference proteome</keyword>
<gene>
    <name evidence="2" type="ORF">CVS47_01106</name>
</gene>
<evidence type="ECO:0000256" key="1">
    <source>
        <dbReference type="SAM" id="Phobius"/>
    </source>
</evidence>